<keyword evidence="3" id="KW-0808">Transferase</keyword>
<evidence type="ECO:0000313" key="8">
    <source>
        <dbReference type="EMBL" id="KAJ6750233.1"/>
    </source>
</evidence>
<evidence type="ECO:0000256" key="6">
    <source>
        <dbReference type="ARBA" id="ARBA00022840"/>
    </source>
</evidence>
<dbReference type="PANTHER" id="PTHR24056:SF254">
    <property type="entry name" value="CYCLIN-DEPENDENT KINASE 2"/>
    <property type="match status" value="1"/>
</dbReference>
<dbReference type="InterPro" id="IPR050108">
    <property type="entry name" value="CDK"/>
</dbReference>
<dbReference type="Gene3D" id="1.10.510.10">
    <property type="entry name" value="Transferase(Phosphotransferase) domain 1"/>
    <property type="match status" value="1"/>
</dbReference>
<dbReference type="AlphaFoldDB" id="A0A9Q0VMG8"/>
<dbReference type="EMBL" id="JAPFFL010000001">
    <property type="protein sequence ID" value="KAJ6750233.1"/>
    <property type="molecule type" value="Genomic_DNA"/>
</dbReference>
<keyword evidence="9" id="KW-1185">Reference proteome</keyword>
<dbReference type="EC" id="2.7.11.22" evidence="1"/>
<dbReference type="GO" id="GO:0005737">
    <property type="term" value="C:cytoplasm"/>
    <property type="evidence" value="ECO:0007669"/>
    <property type="project" value="TreeGrafter"/>
</dbReference>
<dbReference type="GO" id="GO:0007165">
    <property type="term" value="P:signal transduction"/>
    <property type="evidence" value="ECO:0007669"/>
    <property type="project" value="TreeGrafter"/>
</dbReference>
<accession>A0A9Q0VMG8</accession>
<dbReference type="GO" id="GO:0030332">
    <property type="term" value="F:cyclin binding"/>
    <property type="evidence" value="ECO:0007669"/>
    <property type="project" value="TreeGrafter"/>
</dbReference>
<evidence type="ECO:0000256" key="5">
    <source>
        <dbReference type="ARBA" id="ARBA00022777"/>
    </source>
</evidence>
<dbReference type="InterPro" id="IPR011009">
    <property type="entry name" value="Kinase-like_dom_sf"/>
</dbReference>
<gene>
    <name evidence="8" type="ORF">OIU85_000831</name>
</gene>
<evidence type="ECO:0000313" key="9">
    <source>
        <dbReference type="Proteomes" id="UP001151529"/>
    </source>
</evidence>
<evidence type="ECO:0000256" key="3">
    <source>
        <dbReference type="ARBA" id="ARBA00022679"/>
    </source>
</evidence>
<dbReference type="GO" id="GO:0000307">
    <property type="term" value="C:cyclin-dependent protein kinase holoenzyme complex"/>
    <property type="evidence" value="ECO:0007669"/>
    <property type="project" value="TreeGrafter"/>
</dbReference>
<dbReference type="GO" id="GO:0004693">
    <property type="term" value="F:cyclin-dependent protein serine/threonine kinase activity"/>
    <property type="evidence" value="ECO:0007669"/>
    <property type="project" value="UniProtKB-EC"/>
</dbReference>
<dbReference type="SUPFAM" id="SSF56112">
    <property type="entry name" value="Protein kinase-like (PK-like)"/>
    <property type="match status" value="2"/>
</dbReference>
<dbReference type="GO" id="GO:0010468">
    <property type="term" value="P:regulation of gene expression"/>
    <property type="evidence" value="ECO:0007669"/>
    <property type="project" value="TreeGrafter"/>
</dbReference>
<protein>
    <recommendedName>
        <fullName evidence="1">cyclin-dependent kinase</fullName>
        <ecNumber evidence="1">2.7.11.22</ecNumber>
    </recommendedName>
</protein>
<organism evidence="8 9">
    <name type="scientific">Salix viminalis</name>
    <name type="common">Common osier</name>
    <name type="synonym">Basket willow</name>
    <dbReference type="NCBI Taxonomy" id="40686"/>
    <lineage>
        <taxon>Eukaryota</taxon>
        <taxon>Viridiplantae</taxon>
        <taxon>Streptophyta</taxon>
        <taxon>Embryophyta</taxon>
        <taxon>Tracheophyta</taxon>
        <taxon>Spermatophyta</taxon>
        <taxon>Magnoliopsida</taxon>
        <taxon>eudicotyledons</taxon>
        <taxon>Gunneridae</taxon>
        <taxon>Pentapetalae</taxon>
        <taxon>rosids</taxon>
        <taxon>fabids</taxon>
        <taxon>Malpighiales</taxon>
        <taxon>Salicaceae</taxon>
        <taxon>Saliceae</taxon>
        <taxon>Salix</taxon>
    </lineage>
</organism>
<dbReference type="Gene3D" id="3.30.200.20">
    <property type="entry name" value="Phosphorylase Kinase, domain 1"/>
    <property type="match status" value="1"/>
</dbReference>
<dbReference type="GO" id="GO:0005634">
    <property type="term" value="C:nucleus"/>
    <property type="evidence" value="ECO:0007669"/>
    <property type="project" value="TreeGrafter"/>
</dbReference>
<dbReference type="GO" id="GO:0010389">
    <property type="term" value="P:regulation of G2/M transition of mitotic cell cycle"/>
    <property type="evidence" value="ECO:0007669"/>
    <property type="project" value="TreeGrafter"/>
</dbReference>
<evidence type="ECO:0000256" key="2">
    <source>
        <dbReference type="ARBA" id="ARBA00022527"/>
    </source>
</evidence>
<evidence type="ECO:0000256" key="4">
    <source>
        <dbReference type="ARBA" id="ARBA00022741"/>
    </source>
</evidence>
<proteinExistence type="predicted"/>
<reference evidence="8" key="1">
    <citation type="submission" date="2022-11" db="EMBL/GenBank/DDBJ databases">
        <authorList>
            <person name="Hyden B.L."/>
            <person name="Feng K."/>
            <person name="Yates T."/>
            <person name="Jawdy S."/>
            <person name="Smart L.B."/>
            <person name="Muchero W."/>
        </authorList>
    </citation>
    <scope>NUCLEOTIDE SEQUENCE</scope>
    <source>
        <tissue evidence="8">Shoot tip</tissue>
    </source>
</reference>
<sequence length="180" mass="19934">MENYENEMDGYPLGGEAYGIVYSATDRATNQTVAVKMIPLLQAEITKRLAGEIYLLYEIVHPNIVRAPEMLLGAPTYTGAVDVLSIGCIFAKMVRGQALFEGGVQRLSIIGTPKEDELCSLPSFPFAIPNNKPKDLAEMVPQLNDDGIDLLRVKYQKMLVFDPHARITTETALAHPYFTK</sequence>
<dbReference type="SMART" id="SM00220">
    <property type="entry name" value="S_TKc"/>
    <property type="match status" value="1"/>
</dbReference>
<evidence type="ECO:0000256" key="1">
    <source>
        <dbReference type="ARBA" id="ARBA00012425"/>
    </source>
</evidence>
<name>A0A9Q0VMG8_SALVM</name>
<feature type="domain" description="Protein kinase" evidence="7">
    <location>
        <begin position="1"/>
        <end position="178"/>
    </location>
</feature>
<keyword evidence="2" id="KW-0723">Serine/threonine-protein kinase</keyword>
<evidence type="ECO:0000259" key="7">
    <source>
        <dbReference type="PROSITE" id="PS50011"/>
    </source>
</evidence>
<reference evidence="8" key="2">
    <citation type="journal article" date="2023" name="Int. J. Mol. Sci.">
        <title>De Novo Assembly and Annotation of 11 Diverse Shrub Willow (Salix) Genomes Reveals Novel Gene Organization in Sex-Linked Regions.</title>
        <authorList>
            <person name="Hyden B."/>
            <person name="Feng K."/>
            <person name="Yates T.B."/>
            <person name="Jawdy S."/>
            <person name="Cereghino C."/>
            <person name="Smart L.B."/>
            <person name="Muchero W."/>
        </authorList>
    </citation>
    <scope>NUCLEOTIDE SEQUENCE [LARGE SCALE GENOMIC DNA]</scope>
    <source>
        <tissue evidence="8">Shoot tip</tissue>
    </source>
</reference>
<dbReference type="InterPro" id="IPR000719">
    <property type="entry name" value="Prot_kinase_dom"/>
</dbReference>
<dbReference type="PANTHER" id="PTHR24056">
    <property type="entry name" value="CELL DIVISION PROTEIN KINASE"/>
    <property type="match status" value="1"/>
</dbReference>
<keyword evidence="5" id="KW-0418">Kinase</keyword>
<dbReference type="PROSITE" id="PS50011">
    <property type="entry name" value="PROTEIN_KINASE_DOM"/>
    <property type="match status" value="1"/>
</dbReference>
<keyword evidence="4" id="KW-0547">Nucleotide-binding</keyword>
<dbReference type="GO" id="GO:0005524">
    <property type="term" value="F:ATP binding"/>
    <property type="evidence" value="ECO:0007669"/>
    <property type="project" value="UniProtKB-KW"/>
</dbReference>
<dbReference type="OrthoDB" id="849796at2759"/>
<dbReference type="Proteomes" id="UP001151529">
    <property type="component" value="Chromosome 16"/>
</dbReference>
<dbReference type="GO" id="GO:0000082">
    <property type="term" value="P:G1/S transition of mitotic cell cycle"/>
    <property type="evidence" value="ECO:0007669"/>
    <property type="project" value="TreeGrafter"/>
</dbReference>
<comment type="caution">
    <text evidence="8">The sequence shown here is derived from an EMBL/GenBank/DDBJ whole genome shotgun (WGS) entry which is preliminary data.</text>
</comment>
<keyword evidence="6" id="KW-0067">ATP-binding</keyword>
<dbReference type="Pfam" id="PF00069">
    <property type="entry name" value="Pkinase"/>
    <property type="match status" value="1"/>
</dbReference>